<evidence type="ECO:0000256" key="2">
    <source>
        <dbReference type="ARBA" id="ARBA00022512"/>
    </source>
</evidence>
<organism evidence="19 20">
    <name type="scientific">Lactobacillus hominis DSM 23910 = CRBIP 24.179</name>
    <dbReference type="NCBI Taxonomy" id="1423758"/>
    <lineage>
        <taxon>Bacteria</taxon>
        <taxon>Bacillati</taxon>
        <taxon>Bacillota</taxon>
        <taxon>Bacilli</taxon>
        <taxon>Lactobacillales</taxon>
        <taxon>Lactobacillaceae</taxon>
        <taxon>Lactobacillus</taxon>
    </lineage>
</organism>
<dbReference type="InterPro" id="IPR050131">
    <property type="entry name" value="Peptidase_S8_subtilisin-like"/>
</dbReference>
<keyword evidence="5 14" id="KW-0732">Signal</keyword>
<reference evidence="19 20" key="1">
    <citation type="submission" date="2012-06" db="EMBL/GenBank/DDBJ databases">
        <title>Draft Genome Sequence of Lactobacillus hominis Strain CRBIP 24.179T, isolated from human intestine.</title>
        <authorList>
            <person name="Cousin S."/>
            <person name="Ma L."/>
            <person name="Bizet C."/>
            <person name="Loux V."/>
            <person name="Bouchier C."/>
            <person name="Clermont D."/>
            <person name="Creno S."/>
        </authorList>
    </citation>
    <scope>NUCLEOTIDE SEQUENCE [LARGE SCALE GENOMIC DNA]</scope>
    <source>
        <strain evidence="20">CRBIP 24.179T</strain>
    </source>
</reference>
<feature type="compositionally biased region" description="Polar residues" evidence="13">
    <location>
        <begin position="369"/>
        <end position="384"/>
    </location>
</feature>
<dbReference type="InterPro" id="IPR022398">
    <property type="entry name" value="Peptidase_S8_His-AS"/>
</dbReference>
<dbReference type="Gene3D" id="1.20.1270.90">
    <property type="entry name" value="AF1782-like"/>
    <property type="match status" value="3"/>
</dbReference>
<dbReference type="InterPro" id="IPR000209">
    <property type="entry name" value="Peptidase_S8/S53_dom"/>
</dbReference>
<dbReference type="eggNOG" id="COG1404">
    <property type="taxonomic scope" value="Bacteria"/>
</dbReference>
<keyword evidence="12" id="KW-0175">Coiled coil</keyword>
<evidence type="ECO:0000256" key="9">
    <source>
        <dbReference type="PIRSR" id="PIRSR615500-1"/>
    </source>
</evidence>
<dbReference type="PROSITE" id="PS00137">
    <property type="entry name" value="SUBTILASE_HIS"/>
    <property type="match status" value="1"/>
</dbReference>
<dbReference type="EMBL" id="CAKE01000010">
    <property type="protein sequence ID" value="CCI81850.1"/>
    <property type="molecule type" value="Genomic_DNA"/>
</dbReference>
<dbReference type="Gene3D" id="3.40.50.200">
    <property type="entry name" value="Peptidase S8/S53 domain"/>
    <property type="match status" value="1"/>
</dbReference>
<dbReference type="Gene3D" id="2.60.40.4070">
    <property type="match status" value="1"/>
</dbReference>
<keyword evidence="8 10" id="KW-0720">Serine protease</keyword>
<dbReference type="SUPFAM" id="SSF52743">
    <property type="entry name" value="Subtilisin-like"/>
    <property type="match status" value="1"/>
</dbReference>
<feature type="compositionally biased region" description="Low complexity" evidence="13">
    <location>
        <begin position="1926"/>
        <end position="1940"/>
    </location>
</feature>
<name>I7KH63_9LACO</name>
<evidence type="ECO:0000256" key="11">
    <source>
        <dbReference type="RuleBase" id="RU003355"/>
    </source>
</evidence>
<evidence type="ECO:0000259" key="17">
    <source>
        <dbReference type="Pfam" id="PF05922"/>
    </source>
</evidence>
<feature type="domain" description="Inhibitor I9" evidence="17">
    <location>
        <begin position="89"/>
        <end position="173"/>
    </location>
</feature>
<dbReference type="PROSITE" id="PS51892">
    <property type="entry name" value="SUBTILASE"/>
    <property type="match status" value="1"/>
</dbReference>
<feature type="compositionally biased region" description="Basic and acidic residues" evidence="13">
    <location>
        <begin position="1218"/>
        <end position="1233"/>
    </location>
</feature>
<feature type="coiled-coil region" evidence="12">
    <location>
        <begin position="1590"/>
        <end position="1699"/>
    </location>
</feature>
<sequence>MKKKSKKYASLLLSVAVLASAQVFPSLEQQVKATIDSQTKNSASTAKNALSHTTTGLTSKAIEAQLAANGVKFEKLTPQEQKDVYVEVIVQLSAAPASENGSINPETASTAEIEQATNRVIAAQNSIKNQVQAITNQAIGKSYGYVVNGFSTKVKVKDIQKLRALPGVKSVTLAKVYFATDASADNMANVSTVWSNYQYKGQGTVVSIIDTGIDPNHKDLRLSDESKVKLTAKDIDAFTENSGYGRYFTSKVPFGHNYSDNNDIITDDGKEQHGMHVAGIVAANGTGKDPANSVVGVAPEAQLLAMKAFSNSDSSSTTDSTSVIGAIDDSAKLGADVLNMSLGSVSGQQTEDDPEIAAVEKAVKSGTSAVISAGNSGTSTSDQDGTNKDYYGNPDMETIGSPGTSRSATTVASAENTNVTTDGITISAAGKTIAGPVVTQLSGGTDLSAFDNKEFYLVKDKDGKLGVGTPDQYSSDVKGKIAVVARGEIAFTQKQANAQAAGAAGLIIVNNAGGNTPLTSVAYTDGFPTAGLSTEAGNKLVEYIEAHPDQALQVSIVVQPLTNVAREKDLMSDFTSYGPASNLAFKPDITAPGGNIWSLQNNNSYVNMSGTSMASPFIAGSQALLVQAMNDKTNKFYGLYQKMSNTERTAFIKNLEMNTAAIVPDVSHDSVIESPRRQGAGLVDVEAAIQALQHNPSTVSGENDYPGVELKDFNDKKHQFTLKFTNRTNKALTYSLLEDGKFADVYTSANDASATLYEKKIEGASVEANGKIVVAPNSTKQVSFTLNLPDNFALNQYVEGFLTFKGSDDSQLRIPYMGFYGDWSQPEIFDKLNGLTFDPVNKNLGTIVSAGNASGSQGYAGLYRDDSGKLRVNEKAIAFSTDPKASITWLKPQYFLFRNANNVQAKILDKDGHVINTLATLNNVTKSYWSPSAQRYHRFSYAPSWDGTYFNQQTNKTETVADGNYVYRIEGTVDGTKKTQHYDINMVVDSTKPDVRKARLVSHKDKQGKRQYFMAVEAKDDLSGLDGAANTAVNDVIANSVTYKKTGETKDGFSKLEIPLKQAQVAKLAPGKNSIAVALFDNATNAGTTSAYSQKPGSAEYSLVFANGGFPVKITSLSKNYDAVDGVYELVGNYPDQPYATYTDSQGKEHELKVEYDQADGTFRALLPVEEADYTTTVKFYTDSEHETLITTKKARVSVLPAKVESLSVDGEQTYSADSEKEPKLAQSSEDKVTLSGKVSDDTASVTVTAGGKSNKATLNADHTFSVDVPVSFGENNISVTVADSDGNKSSVKQVVKSSNRGKTEVASSDVTFNDGVKFGTMSVNDQTPNYDAKTGVLTLTGKVKRPTTTLIIGGKDVRVKSDGSFTVKLDLGKHGSKVFPVIIGDTTVSQVVQERLTFYVDANSPTLTLDAEKLEDGTYKPIYTTKDKYTISGEFTDDYAYYSLKVNGNNIASSYADVDYNSSKPYKKHFEHEVELKEGKNTFNVEGSDDNDNSTGVQTLVVYYKKAQELPAPAVTATTSSDNRSVSLNATTDQEDAHVVYSLDGKTYQDLDQKGLTVTKNGNVYFKAVDKYGNESKPVSYDVTQIKENASDSKELAQARRELRAKLDEARQLGTSGKYTHESAQNLAQARQKAAQVLRNKDAKLAELQEALQELTKAVQDLKEKQPVQPVDQNKQKVEQAKQELRKHAQKLSELDLTKYTPESTQKLSDAIKAVNAVLDNANASLTDVQAAEKQLTQAEQALVEKATVDPNLVAAKTNLKNKIAEAEKLDLTKYTEGSQKVFKSVLELAKTILANDNTNLDAVQKVTDSLDAAKKGLTEKSGTGVTPQQDPKLIKAKADLKAAVEDAQKLDLSKYTAESKAAFLKAAKAADEILVNEKAQLADLENAKSVLLAAKVGLSEKVVQPVLPPVHIDTPESNSENKKTSSSASVTSSNSHTSQANNTAKETLVNAKGYVPVLHNNPKWKVALRDQNGHLTGKYIATNTSWKIFAKKEINGKLYYRLGSQAQWVPADYIQLAQDAKGKKLNAVAYVPVLHHNKNYKVALWNSKGKLTGYIKTNSYWKVFEEKKINGRLMYRIGNDNQWVPAQYAKLKR</sequence>
<dbReference type="Pfam" id="PF06280">
    <property type="entry name" value="fn3_5"/>
    <property type="match status" value="1"/>
</dbReference>
<feature type="coiled-coil region" evidence="12">
    <location>
        <begin position="1723"/>
        <end position="1750"/>
    </location>
</feature>
<feature type="active site" description="Charge relay system" evidence="9 10">
    <location>
        <position position="210"/>
    </location>
</feature>
<evidence type="ECO:0000256" key="8">
    <source>
        <dbReference type="ARBA" id="ARBA00022825"/>
    </source>
</evidence>
<dbReference type="SUPFAM" id="SSF52025">
    <property type="entry name" value="PA domain"/>
    <property type="match status" value="1"/>
</dbReference>
<dbReference type="Pfam" id="PF00082">
    <property type="entry name" value="Peptidase_S8"/>
    <property type="match status" value="1"/>
</dbReference>
<dbReference type="PRINTS" id="PR00723">
    <property type="entry name" value="SUBTILISIN"/>
</dbReference>
<evidence type="ECO:0000259" key="18">
    <source>
        <dbReference type="Pfam" id="PF06280"/>
    </source>
</evidence>
<accession>I7KH63</accession>
<evidence type="ECO:0000256" key="14">
    <source>
        <dbReference type="SAM" id="SignalP"/>
    </source>
</evidence>
<dbReference type="PROSITE" id="PS00138">
    <property type="entry name" value="SUBTILASE_SER"/>
    <property type="match status" value="1"/>
</dbReference>
<feature type="chain" id="PRO_5039118651" evidence="14">
    <location>
        <begin position="22"/>
        <end position="2095"/>
    </location>
</feature>
<evidence type="ECO:0000256" key="12">
    <source>
        <dbReference type="SAM" id="Coils"/>
    </source>
</evidence>
<evidence type="ECO:0000313" key="19">
    <source>
        <dbReference type="EMBL" id="CCI81850.1"/>
    </source>
</evidence>
<evidence type="ECO:0000256" key="7">
    <source>
        <dbReference type="ARBA" id="ARBA00022801"/>
    </source>
</evidence>
<dbReference type="OrthoDB" id="9798386at2"/>
<dbReference type="GO" id="GO:0016020">
    <property type="term" value="C:membrane"/>
    <property type="evidence" value="ECO:0007669"/>
    <property type="project" value="InterPro"/>
</dbReference>
<evidence type="ECO:0000256" key="3">
    <source>
        <dbReference type="ARBA" id="ARBA00022525"/>
    </source>
</evidence>
<feature type="region of interest" description="Disordered" evidence="13">
    <location>
        <begin position="1911"/>
        <end position="1943"/>
    </location>
</feature>
<dbReference type="GeneID" id="82847088"/>
<evidence type="ECO:0000256" key="5">
    <source>
        <dbReference type="ARBA" id="ARBA00022729"/>
    </source>
</evidence>
<keyword evidence="6" id="KW-0677">Repeat</keyword>
<feature type="region of interest" description="Disordered" evidence="13">
    <location>
        <begin position="1210"/>
        <end position="1233"/>
    </location>
</feature>
<gene>
    <name evidence="19" type="ORF">BN55_00665</name>
</gene>
<dbReference type="InterPro" id="IPR015500">
    <property type="entry name" value="Peptidase_S8_subtilisin-rel"/>
</dbReference>
<proteinExistence type="inferred from homology"/>
<keyword evidence="2" id="KW-0134">Cell wall</keyword>
<dbReference type="InterPro" id="IPR046450">
    <property type="entry name" value="PA_dom_sf"/>
</dbReference>
<evidence type="ECO:0000256" key="1">
    <source>
        <dbReference type="ARBA" id="ARBA00011073"/>
    </source>
</evidence>
<feature type="active site" description="Charge relay system" evidence="9 10">
    <location>
        <position position="273"/>
    </location>
</feature>
<dbReference type="Pfam" id="PF07554">
    <property type="entry name" value="FIVAR"/>
    <property type="match status" value="4"/>
</dbReference>
<dbReference type="RefSeq" id="WP_008470760.1">
    <property type="nucleotide sequence ID" value="NZ_AYZP01000002.1"/>
</dbReference>
<keyword evidence="4 10" id="KW-0645">Protease</keyword>
<feature type="coiled-coil region" evidence="12">
    <location>
        <begin position="1869"/>
        <end position="1896"/>
    </location>
</feature>
<dbReference type="GO" id="GO:0004252">
    <property type="term" value="F:serine-type endopeptidase activity"/>
    <property type="evidence" value="ECO:0007669"/>
    <property type="project" value="UniProtKB-UniRule"/>
</dbReference>
<dbReference type="PATRIC" id="fig|1423758.3.peg.953"/>
<dbReference type="GO" id="GO:0006508">
    <property type="term" value="P:proteolysis"/>
    <property type="evidence" value="ECO:0007669"/>
    <property type="project" value="UniProtKB-KW"/>
</dbReference>
<protein>
    <submittedName>
        <fullName evidence="19">Cell envelope-associated proteinase</fullName>
    </submittedName>
</protein>
<dbReference type="InterPro" id="IPR003137">
    <property type="entry name" value="PA_domain"/>
</dbReference>
<keyword evidence="3" id="KW-0964">Secreted</keyword>
<feature type="active site" description="Charge relay system" evidence="9 10">
    <location>
        <position position="612"/>
    </location>
</feature>
<evidence type="ECO:0000313" key="20">
    <source>
        <dbReference type="Proteomes" id="UP000009320"/>
    </source>
</evidence>
<dbReference type="InterPro" id="IPR010435">
    <property type="entry name" value="C5a/SBT2-like_Fn3"/>
</dbReference>
<dbReference type="InterPro" id="IPR023827">
    <property type="entry name" value="Peptidase_S8_Asp-AS"/>
</dbReference>
<evidence type="ECO:0000256" key="13">
    <source>
        <dbReference type="SAM" id="MobiDB-lite"/>
    </source>
</evidence>
<evidence type="ECO:0000256" key="4">
    <source>
        <dbReference type="ARBA" id="ARBA00022670"/>
    </source>
</evidence>
<dbReference type="PANTHER" id="PTHR43806:SF11">
    <property type="entry name" value="CEREVISIN-RELATED"/>
    <property type="match status" value="1"/>
</dbReference>
<evidence type="ECO:0000256" key="10">
    <source>
        <dbReference type="PROSITE-ProRule" id="PRU01240"/>
    </source>
</evidence>
<dbReference type="PROSITE" id="PS00136">
    <property type="entry name" value="SUBTILASE_ASP"/>
    <property type="match status" value="1"/>
</dbReference>
<feature type="signal peptide" evidence="14">
    <location>
        <begin position="1"/>
        <end position="21"/>
    </location>
</feature>
<dbReference type="Pfam" id="PF05922">
    <property type="entry name" value="Inhibitor_I9"/>
    <property type="match status" value="1"/>
</dbReference>
<comment type="caution">
    <text evidence="19">The sequence shown here is derived from an EMBL/GenBank/DDBJ whole genome shotgun (WGS) entry which is preliminary data.</text>
</comment>
<comment type="similarity">
    <text evidence="1 10 11">Belongs to the peptidase S8 family.</text>
</comment>
<dbReference type="Gene3D" id="2.60.40.10">
    <property type="entry name" value="Immunoglobulins"/>
    <property type="match status" value="2"/>
</dbReference>
<keyword evidence="20" id="KW-1185">Reference proteome</keyword>
<dbReference type="InterPro" id="IPR010259">
    <property type="entry name" value="S8pro/Inhibitor_I9"/>
</dbReference>
<dbReference type="InterPro" id="IPR013783">
    <property type="entry name" value="Ig-like_fold"/>
</dbReference>
<dbReference type="Proteomes" id="UP000009320">
    <property type="component" value="Unassembled WGS sequence"/>
</dbReference>
<dbReference type="Gene3D" id="2.60.40.1710">
    <property type="entry name" value="Subtilisin-like superfamily"/>
    <property type="match status" value="1"/>
</dbReference>
<feature type="domain" description="Peptidase S8/S53" evidence="15">
    <location>
        <begin position="201"/>
        <end position="681"/>
    </location>
</feature>
<dbReference type="CDD" id="cd07475">
    <property type="entry name" value="Peptidases_S8_C5a_Peptidase"/>
    <property type="match status" value="1"/>
</dbReference>
<dbReference type="InterPro" id="IPR023828">
    <property type="entry name" value="Peptidase_S8_Ser-AS"/>
</dbReference>
<feature type="domain" description="PA" evidence="16">
    <location>
        <begin position="461"/>
        <end position="540"/>
    </location>
</feature>
<evidence type="ECO:0000259" key="16">
    <source>
        <dbReference type="Pfam" id="PF02225"/>
    </source>
</evidence>
<keyword evidence="7 10" id="KW-0378">Hydrolase</keyword>
<dbReference type="Pfam" id="PF02225">
    <property type="entry name" value="PA"/>
    <property type="match status" value="1"/>
</dbReference>
<dbReference type="PANTHER" id="PTHR43806">
    <property type="entry name" value="PEPTIDASE S8"/>
    <property type="match status" value="1"/>
</dbReference>
<dbReference type="Gene3D" id="3.50.30.30">
    <property type="match status" value="1"/>
</dbReference>
<evidence type="ECO:0000256" key="6">
    <source>
        <dbReference type="ARBA" id="ARBA00022737"/>
    </source>
</evidence>
<dbReference type="InterPro" id="IPR034216">
    <property type="entry name" value="C5a_Peptidase"/>
</dbReference>
<evidence type="ECO:0000259" key="15">
    <source>
        <dbReference type="Pfam" id="PF00082"/>
    </source>
</evidence>
<feature type="domain" description="C5a peptidase/Subtilisin-like protease SBT2-like Fn3-like" evidence="18">
    <location>
        <begin position="708"/>
        <end position="817"/>
    </location>
</feature>
<dbReference type="STRING" id="1423758.FC41_GL000942"/>
<feature type="region of interest" description="Disordered" evidence="13">
    <location>
        <begin position="369"/>
        <end position="406"/>
    </location>
</feature>
<dbReference type="InterPro" id="IPR036852">
    <property type="entry name" value="Peptidase_S8/S53_dom_sf"/>
</dbReference>